<dbReference type="InterPro" id="IPR036388">
    <property type="entry name" value="WH-like_DNA-bd_sf"/>
</dbReference>
<evidence type="ECO:0000259" key="7">
    <source>
        <dbReference type="Pfam" id="PF08281"/>
    </source>
</evidence>
<organism evidence="8 9">
    <name type="scientific">Nakamurella flavida</name>
    <dbReference type="NCBI Taxonomy" id="363630"/>
    <lineage>
        <taxon>Bacteria</taxon>
        <taxon>Bacillati</taxon>
        <taxon>Actinomycetota</taxon>
        <taxon>Actinomycetes</taxon>
        <taxon>Nakamurellales</taxon>
        <taxon>Nakamurellaceae</taxon>
        <taxon>Nakamurella</taxon>
    </lineage>
</organism>
<evidence type="ECO:0000256" key="1">
    <source>
        <dbReference type="ARBA" id="ARBA00010641"/>
    </source>
</evidence>
<name>A0A939C1Q1_9ACTN</name>
<evidence type="ECO:0000313" key="9">
    <source>
        <dbReference type="Proteomes" id="UP000663801"/>
    </source>
</evidence>
<comment type="similarity">
    <text evidence="1">Belongs to the sigma-70 factor family. ECF subfamily.</text>
</comment>
<evidence type="ECO:0000256" key="5">
    <source>
        <dbReference type="SAM" id="MobiDB-lite"/>
    </source>
</evidence>
<reference evidence="8" key="1">
    <citation type="submission" date="2021-01" db="EMBL/GenBank/DDBJ databases">
        <title>KCTC 19127 draft genome.</title>
        <authorList>
            <person name="An D."/>
        </authorList>
    </citation>
    <scope>NUCLEOTIDE SEQUENCE</scope>
    <source>
        <strain evidence="8">KCTC 19127</strain>
    </source>
</reference>
<sequence>MSGAEPSTAARRPENPPVSAVPSSDVAEIPTVLPAGPTPEQDRELTLSFREGGGDALKAAYDRYSGMVYRVGMMTFKNHHDAEELVQQVFVRAWRGRAGFDADRGSLAGWLLGITRRLIADRYASLDRDRKVQAAAVVVAPPETDAGRTEEIVDRVVVGDKLDRLPIEQSSVLRMSFFDGLTHTEIAAATNLPLGTVKSHIRRALTQLRRQWEVDGAAS</sequence>
<accession>A0A939C1Q1</accession>
<evidence type="ECO:0000256" key="2">
    <source>
        <dbReference type="ARBA" id="ARBA00023015"/>
    </source>
</evidence>
<dbReference type="InterPro" id="IPR013324">
    <property type="entry name" value="RNA_pol_sigma_r3/r4-like"/>
</dbReference>
<comment type="caution">
    <text evidence="8">The sequence shown here is derived from an EMBL/GenBank/DDBJ whole genome shotgun (WGS) entry which is preliminary data.</text>
</comment>
<evidence type="ECO:0000256" key="4">
    <source>
        <dbReference type="ARBA" id="ARBA00023163"/>
    </source>
</evidence>
<evidence type="ECO:0000256" key="3">
    <source>
        <dbReference type="ARBA" id="ARBA00023082"/>
    </source>
</evidence>
<dbReference type="InterPro" id="IPR014284">
    <property type="entry name" value="RNA_pol_sigma-70_dom"/>
</dbReference>
<feature type="domain" description="RNA polymerase sigma factor 70 region 4 type 2" evidence="7">
    <location>
        <begin position="160"/>
        <end position="208"/>
    </location>
</feature>
<dbReference type="InterPro" id="IPR013249">
    <property type="entry name" value="RNA_pol_sigma70_r4_t2"/>
</dbReference>
<gene>
    <name evidence="8" type="ORF">JL107_04465</name>
</gene>
<dbReference type="PANTHER" id="PTHR43133">
    <property type="entry name" value="RNA POLYMERASE ECF-TYPE SIGMA FACTO"/>
    <property type="match status" value="1"/>
</dbReference>
<dbReference type="GO" id="GO:0003677">
    <property type="term" value="F:DNA binding"/>
    <property type="evidence" value="ECO:0007669"/>
    <property type="project" value="InterPro"/>
</dbReference>
<dbReference type="RefSeq" id="WP_205255797.1">
    <property type="nucleotide sequence ID" value="NZ_BAAAPV010000002.1"/>
</dbReference>
<dbReference type="GO" id="GO:0016987">
    <property type="term" value="F:sigma factor activity"/>
    <property type="evidence" value="ECO:0007669"/>
    <property type="project" value="UniProtKB-KW"/>
</dbReference>
<protein>
    <submittedName>
        <fullName evidence="8">Sigma-70 family RNA polymerase sigma factor</fullName>
    </submittedName>
</protein>
<dbReference type="InterPro" id="IPR007627">
    <property type="entry name" value="RNA_pol_sigma70_r2"/>
</dbReference>
<evidence type="ECO:0000259" key="6">
    <source>
        <dbReference type="Pfam" id="PF04542"/>
    </source>
</evidence>
<dbReference type="EMBL" id="JAERWL010000005">
    <property type="protein sequence ID" value="MBM9475695.1"/>
    <property type="molecule type" value="Genomic_DNA"/>
</dbReference>
<dbReference type="PANTHER" id="PTHR43133:SF62">
    <property type="entry name" value="RNA POLYMERASE SIGMA FACTOR SIGZ"/>
    <property type="match status" value="1"/>
</dbReference>
<dbReference type="InterPro" id="IPR039425">
    <property type="entry name" value="RNA_pol_sigma-70-like"/>
</dbReference>
<feature type="region of interest" description="Disordered" evidence="5">
    <location>
        <begin position="1"/>
        <end position="41"/>
    </location>
</feature>
<dbReference type="AlphaFoldDB" id="A0A939C1Q1"/>
<dbReference type="Gene3D" id="1.10.1740.10">
    <property type="match status" value="1"/>
</dbReference>
<keyword evidence="3" id="KW-0731">Sigma factor</keyword>
<feature type="domain" description="RNA polymerase sigma-70 region 2" evidence="6">
    <location>
        <begin position="61"/>
        <end position="128"/>
    </location>
</feature>
<proteinExistence type="inferred from homology"/>
<dbReference type="SUPFAM" id="SSF88659">
    <property type="entry name" value="Sigma3 and sigma4 domains of RNA polymerase sigma factors"/>
    <property type="match status" value="1"/>
</dbReference>
<dbReference type="InterPro" id="IPR013325">
    <property type="entry name" value="RNA_pol_sigma_r2"/>
</dbReference>
<evidence type="ECO:0000313" key="8">
    <source>
        <dbReference type="EMBL" id="MBM9475695.1"/>
    </source>
</evidence>
<keyword evidence="4" id="KW-0804">Transcription</keyword>
<keyword evidence="9" id="KW-1185">Reference proteome</keyword>
<dbReference type="NCBIfam" id="TIGR02937">
    <property type="entry name" value="sigma70-ECF"/>
    <property type="match status" value="1"/>
</dbReference>
<dbReference type="GO" id="GO:0006352">
    <property type="term" value="P:DNA-templated transcription initiation"/>
    <property type="evidence" value="ECO:0007669"/>
    <property type="project" value="InterPro"/>
</dbReference>
<keyword evidence="2" id="KW-0805">Transcription regulation</keyword>
<dbReference type="Gene3D" id="1.10.10.10">
    <property type="entry name" value="Winged helix-like DNA-binding domain superfamily/Winged helix DNA-binding domain"/>
    <property type="match status" value="1"/>
</dbReference>
<dbReference type="SUPFAM" id="SSF88946">
    <property type="entry name" value="Sigma2 domain of RNA polymerase sigma factors"/>
    <property type="match status" value="1"/>
</dbReference>
<dbReference type="CDD" id="cd06171">
    <property type="entry name" value="Sigma70_r4"/>
    <property type="match status" value="1"/>
</dbReference>
<dbReference type="Proteomes" id="UP000663801">
    <property type="component" value="Unassembled WGS sequence"/>
</dbReference>
<dbReference type="Pfam" id="PF08281">
    <property type="entry name" value="Sigma70_r4_2"/>
    <property type="match status" value="1"/>
</dbReference>
<dbReference type="Pfam" id="PF04542">
    <property type="entry name" value="Sigma70_r2"/>
    <property type="match status" value="1"/>
</dbReference>